<dbReference type="Gene3D" id="3.40.50.2000">
    <property type="entry name" value="Glycogen Phosphorylase B"/>
    <property type="match status" value="2"/>
</dbReference>
<dbReference type="HOGENOM" id="CLU_015910_1_0_12"/>
<dbReference type="SUPFAM" id="SSF53756">
    <property type="entry name" value="UDP-Glycosyltransferase/glycogen phosphorylase"/>
    <property type="match status" value="2"/>
</dbReference>
<dbReference type="AlphaFoldDB" id="H2CGF0"/>
<evidence type="ECO:0000313" key="3">
    <source>
        <dbReference type="EMBL" id="EHQ06865.1"/>
    </source>
</evidence>
<dbReference type="GO" id="GO:0005737">
    <property type="term" value="C:cytoplasm"/>
    <property type="evidence" value="ECO:0007669"/>
    <property type="project" value="TreeGrafter"/>
</dbReference>
<dbReference type="PANTHER" id="PTHR10176:SF3">
    <property type="entry name" value="GLYCOGEN [STARCH] SYNTHASE"/>
    <property type="match status" value="1"/>
</dbReference>
<reference evidence="3 4" key="1">
    <citation type="submission" date="2011-10" db="EMBL/GenBank/DDBJ databases">
        <title>The Improved High-Quality Draft genome of Leptonema illini DSM 21528.</title>
        <authorList>
            <consortium name="US DOE Joint Genome Institute (JGI-PGF)"/>
            <person name="Lucas S."/>
            <person name="Copeland A."/>
            <person name="Lapidus A."/>
            <person name="Glavina del Rio T."/>
            <person name="Dalin E."/>
            <person name="Tice H."/>
            <person name="Bruce D."/>
            <person name="Goodwin L."/>
            <person name="Pitluck S."/>
            <person name="Peters L."/>
            <person name="Mikhailova N."/>
            <person name="Held B."/>
            <person name="Kyrpides N."/>
            <person name="Mavromatis K."/>
            <person name="Ivanova N."/>
            <person name="Markowitz V."/>
            <person name="Cheng J.-F."/>
            <person name="Hugenholtz P."/>
            <person name="Woyke T."/>
            <person name="Wu D."/>
            <person name="Gronow S."/>
            <person name="Wellnitz S."/>
            <person name="Brambilla E.-M."/>
            <person name="Klenk H.-P."/>
            <person name="Eisen J.A."/>
        </authorList>
    </citation>
    <scope>NUCLEOTIDE SEQUENCE [LARGE SCALE GENOMIC DNA]</scope>
    <source>
        <strain evidence="3 4">DSM 21528</strain>
    </source>
</reference>
<evidence type="ECO:0000256" key="2">
    <source>
        <dbReference type="ARBA" id="ARBA00022679"/>
    </source>
</evidence>
<dbReference type="InterPro" id="IPR008631">
    <property type="entry name" value="Glycogen_synth"/>
</dbReference>
<gene>
    <name evidence="3" type="ORF">Lepil_2188</name>
</gene>
<organism evidence="3 4">
    <name type="scientific">Leptonema illini DSM 21528</name>
    <dbReference type="NCBI Taxonomy" id="929563"/>
    <lineage>
        <taxon>Bacteria</taxon>
        <taxon>Pseudomonadati</taxon>
        <taxon>Spirochaetota</taxon>
        <taxon>Spirochaetia</taxon>
        <taxon>Leptospirales</taxon>
        <taxon>Leptospiraceae</taxon>
        <taxon>Leptonema</taxon>
    </lineage>
</organism>
<dbReference type="EMBL" id="JH597773">
    <property type="protein sequence ID" value="EHQ06865.1"/>
    <property type="molecule type" value="Genomic_DNA"/>
</dbReference>
<dbReference type="PANTHER" id="PTHR10176">
    <property type="entry name" value="GLYCOGEN SYNTHASE"/>
    <property type="match status" value="1"/>
</dbReference>
<keyword evidence="1" id="KW-0328">Glycosyltransferase</keyword>
<dbReference type="Proteomes" id="UP000005737">
    <property type="component" value="Unassembled WGS sequence"/>
</dbReference>
<keyword evidence="4" id="KW-1185">Reference proteome</keyword>
<dbReference type="GO" id="GO:0005978">
    <property type="term" value="P:glycogen biosynthetic process"/>
    <property type="evidence" value="ECO:0007669"/>
    <property type="project" value="InterPro"/>
</dbReference>
<evidence type="ECO:0000256" key="1">
    <source>
        <dbReference type="ARBA" id="ARBA00022676"/>
    </source>
</evidence>
<protein>
    <submittedName>
        <fullName evidence="3">Glycogen synthase</fullName>
    </submittedName>
</protein>
<dbReference type="Gene3D" id="6.10.260.10">
    <property type="match status" value="1"/>
</dbReference>
<dbReference type="STRING" id="183.GCA_002009735_02508"/>
<proteinExistence type="predicted"/>
<accession>H2CGF0</accession>
<keyword evidence="2" id="KW-0808">Transferase</keyword>
<dbReference type="GO" id="GO:0004373">
    <property type="term" value="F:alpha-1,4-glucan glucosyltransferase (UDP-glucose donor) activity"/>
    <property type="evidence" value="ECO:0007669"/>
    <property type="project" value="InterPro"/>
</dbReference>
<evidence type="ECO:0000313" key="4">
    <source>
        <dbReference type="Proteomes" id="UP000005737"/>
    </source>
</evidence>
<sequence>MYNSCRMREAWVVETAWEVCWQLGGIYTVLRSKAPAMTARLQDHYCLVGPYNQATASIEFEETNEDTPFHRAAAELAAKGAHIHCGRWLVSGRPLVVLIDFLASWNKIAECKYFFWKDHQIDAGDEAEVNDVVLFGYLVADFFQQLQAQIALLPEAERYPVIGHFHEWMGGAAIPILKKRHVGIATVFTTHATLLGRYLASDDPFFYGRLPSIDAYRAAGDRGIYNRFAIERAAAHGADCFTTVSDITAVEAEHLLGRRPDQVLPNGLNIRRFAALHEFQNLHQLYKQAIHEFVMGHFYPSYTFDLDKTLYLFTAGRYEYRNKGMDLFIESLARLNFRLKEEKSDQTVVAFIVTKAPVRAISVDVLKSQMMFRDLKHTCERISHRMTERLLYSAALGKVPTIEDLLEESSQMALKRQHHAWRRQGWPAICTHDMLHDAEDAVLNQLRTCHLYNAPEDPVKVVYHPEFLTGTSPLLGLDYDQFVRGTHLGVFPSYYEPWGYTPMECAALGIPSITSDLAGFGSYIQRQMPDHEEKGLYVCRRNMLSFDDSANHLVDQLMSFIKTNRRDRIEMRNRVESTSDQFDWNVLVENYWKAHDLSLSFFERLQKGGSTKAE</sequence>
<dbReference type="Pfam" id="PF05693">
    <property type="entry name" value="Glycogen_syn"/>
    <property type="match status" value="1"/>
</dbReference>
<name>H2CGF0_9LEPT</name>